<sequence>MMRMKTFVMIHFHLMNGGKAKLYSRPHAKLLPEQRVTDKTGAPVEWPGQTQCSTETQTLAAMPAQAVMRVTCTVVDMHKSECAPAQT</sequence>
<reference evidence="1" key="1">
    <citation type="journal article" date="2013" name="PLoS ONE">
        <title>Direct detection of alternative open reading frames translation products in human significantly expands the proteome.</title>
        <authorList>
            <person name="Vanderperre B."/>
            <person name="Lucier J.-F."/>
            <person name="Motard J."/>
            <person name="Tremblay G."/>
            <person name="Vanderperre S."/>
            <person name="Wisztorski M."/>
            <person name="Salzet M."/>
            <person name="Boisvert F.-M."/>
            <person name="Roucou X."/>
        </authorList>
    </citation>
    <scope>NUCLEOTIDE SEQUENCE</scope>
</reference>
<accession>L8E8G2</accession>
<evidence type="ECO:0000313" key="1">
    <source>
        <dbReference type="EMBL" id="CCQ43016.1"/>
    </source>
</evidence>
<dbReference type="ChiTaRS" id="ERBB2">
    <property type="organism name" value="human"/>
</dbReference>
<name>L8E8G2_HUMAN</name>
<dbReference type="EMBL" id="HF583519">
    <property type="protein sequence ID" value="CCQ43016.1"/>
    <property type="molecule type" value="Genomic_DNA"/>
</dbReference>
<proteinExistence type="predicted"/>
<protein>
    <submittedName>
        <fullName evidence="1">Alternative protein ERBB2</fullName>
    </submittedName>
</protein>
<dbReference type="AlphaFoldDB" id="L8E8G2"/>
<organism evidence="1">
    <name type="scientific">Homo sapiens</name>
    <name type="common">Human</name>
    <dbReference type="NCBI Taxonomy" id="9606"/>
    <lineage>
        <taxon>Eukaryota</taxon>
        <taxon>Metazoa</taxon>
        <taxon>Chordata</taxon>
        <taxon>Craniata</taxon>
        <taxon>Vertebrata</taxon>
        <taxon>Euteleostomi</taxon>
        <taxon>Mammalia</taxon>
        <taxon>Eutheria</taxon>
        <taxon>Euarchontoglires</taxon>
        <taxon>Primates</taxon>
        <taxon>Haplorrhini</taxon>
        <taxon>Catarrhini</taxon>
        <taxon>Hominidae</taxon>
        <taxon>Homo</taxon>
    </lineage>
</organism>
<dbReference type="OrthoDB" id="6219513at2759"/>
<gene>
    <name evidence="1" type="primary">ERBB2</name>
</gene>